<evidence type="ECO:0000256" key="4">
    <source>
        <dbReference type="ARBA" id="ARBA00022803"/>
    </source>
</evidence>
<dbReference type="PANTHER" id="PTHR45783">
    <property type="entry name" value="KINESIN LIGHT CHAIN"/>
    <property type="match status" value="1"/>
</dbReference>
<dbReference type="SUPFAM" id="SSF48452">
    <property type="entry name" value="TPR-like"/>
    <property type="match status" value="1"/>
</dbReference>
<dbReference type="VEuPathDB" id="FungiDB:GMDG_07990"/>
<proteinExistence type="predicted"/>
<organism evidence="5">
    <name type="scientific">Pseudogymnoascus destructans</name>
    <dbReference type="NCBI Taxonomy" id="655981"/>
    <lineage>
        <taxon>Eukaryota</taxon>
        <taxon>Fungi</taxon>
        <taxon>Dikarya</taxon>
        <taxon>Ascomycota</taxon>
        <taxon>Pezizomycotina</taxon>
        <taxon>Leotiomycetes</taxon>
        <taxon>Thelebolales</taxon>
        <taxon>Thelebolaceae</taxon>
        <taxon>Pseudogymnoascus</taxon>
    </lineage>
</organism>
<dbReference type="SUPFAM" id="SSF52540">
    <property type="entry name" value="P-loop containing nucleoside triphosphate hydrolases"/>
    <property type="match status" value="1"/>
</dbReference>
<keyword evidence="3" id="KW-0677">Repeat</keyword>
<dbReference type="GeneID" id="36286711"/>
<comment type="subcellular location">
    <subcellularLocation>
        <location evidence="1">Cytoplasm</location>
    </subcellularLocation>
</comment>
<dbReference type="Gene3D" id="1.25.40.10">
    <property type="entry name" value="Tetratricopeptide repeat domain"/>
    <property type="match status" value="1"/>
</dbReference>
<dbReference type="EMBL" id="KV441391">
    <property type="protein sequence ID" value="OAF60699.1"/>
    <property type="molecule type" value="Genomic_DNA"/>
</dbReference>
<sequence>MLEVNDEVLENIHEEFKTILAKCAIKVHSFQEAKGISGMKGLDSKVVDNFSSKLDLAREQETVETIDANHMEMARCSSRDDARYRQICGVLKQFVRTGLPSRETNSVNNKDRFSLAKQFIVPFSRDEHFVGREDTLGQLDLGGQQEAPKKHRRHALVGLGGVGKSQIAMSMHTERGSTDRKYQYSCKYQDPVQTSWHMILDNVDDGSVFFGNNDVVRGAPPHDQATNPQPPLETFLPHSRNGLILITSRNSAAADNLVDTFGKLVPVEPMEEKDSVDLLKAKIPADKCSEADLKELAQTLEGIPLAITHAITVSGTRQSIPERLLHNNTNQLLFENSIAPLLNFSLIREQSGGGSFEMHRLVQLSTRKWVELNGQLEKWRGEAIKITARLFPDGDYETWSDCQSLLPHAIRAEPILQEAIVVRERELVVTHPDMLTSVSNLASVLQRQGRYEEAESMNRRALEGRERELGVTHPDTLTSVSNLALVLQSQGRYEEAESMNRRALEGRERELGVTHPDTLTSVSNLALVLQSQGRYEEAESMNRRALEGRERELGVTHPDTLTSVSNLALVLQSQGRYEEAESMNRRALVSDLALLLQRQGRYEEAESDERWKGMRGSSGPAIQTRSPACTAWLSF</sequence>
<dbReference type="Proteomes" id="UP000077154">
    <property type="component" value="Unassembled WGS sequence"/>
</dbReference>
<accession>A0A177AF05</accession>
<dbReference type="PRINTS" id="PR00381">
    <property type="entry name" value="KINESINLIGHT"/>
</dbReference>
<dbReference type="Pfam" id="PF13424">
    <property type="entry name" value="TPR_12"/>
    <property type="match status" value="2"/>
</dbReference>
<dbReference type="Pfam" id="PF07721">
    <property type="entry name" value="TPR_4"/>
    <property type="match status" value="1"/>
</dbReference>
<dbReference type="GO" id="GO:0005871">
    <property type="term" value="C:kinesin complex"/>
    <property type="evidence" value="ECO:0007669"/>
    <property type="project" value="InterPro"/>
</dbReference>
<evidence type="ECO:0000256" key="3">
    <source>
        <dbReference type="ARBA" id="ARBA00022737"/>
    </source>
</evidence>
<keyword evidence="2" id="KW-0963">Cytoplasm</keyword>
<evidence type="ECO:0000256" key="1">
    <source>
        <dbReference type="ARBA" id="ARBA00004496"/>
    </source>
</evidence>
<dbReference type="InterPro" id="IPR002151">
    <property type="entry name" value="Kinesin_light"/>
</dbReference>
<evidence type="ECO:0000256" key="2">
    <source>
        <dbReference type="ARBA" id="ARBA00022490"/>
    </source>
</evidence>
<dbReference type="GO" id="GO:0007018">
    <property type="term" value="P:microtubule-based movement"/>
    <property type="evidence" value="ECO:0007669"/>
    <property type="project" value="TreeGrafter"/>
</dbReference>
<dbReference type="GO" id="GO:0005737">
    <property type="term" value="C:cytoplasm"/>
    <property type="evidence" value="ECO:0007669"/>
    <property type="project" value="UniProtKB-SubCell"/>
</dbReference>
<dbReference type="GO" id="GO:0019894">
    <property type="term" value="F:kinesin binding"/>
    <property type="evidence" value="ECO:0007669"/>
    <property type="project" value="TreeGrafter"/>
</dbReference>
<dbReference type="eggNOG" id="KOG1840">
    <property type="taxonomic scope" value="Eukaryota"/>
</dbReference>
<dbReference type="InterPro" id="IPR011717">
    <property type="entry name" value="TPR-4"/>
</dbReference>
<dbReference type="RefSeq" id="XP_024325980.1">
    <property type="nucleotide sequence ID" value="XM_024467280.1"/>
</dbReference>
<dbReference type="AlphaFoldDB" id="A0A177AF05"/>
<dbReference type="InterPro" id="IPR011990">
    <property type="entry name" value="TPR-like_helical_dom_sf"/>
</dbReference>
<name>A0A177AF05_9PEZI</name>
<keyword evidence="4" id="KW-0802">TPR repeat</keyword>
<dbReference type="PANTHER" id="PTHR45783:SF3">
    <property type="entry name" value="KINESIN LIGHT CHAIN"/>
    <property type="match status" value="1"/>
</dbReference>
<evidence type="ECO:0000313" key="5">
    <source>
        <dbReference type="EMBL" id="OAF60699.1"/>
    </source>
</evidence>
<dbReference type="OrthoDB" id="3430138at2759"/>
<gene>
    <name evidence="5" type="ORF">VC83_03636</name>
</gene>
<dbReference type="Gene3D" id="3.40.50.300">
    <property type="entry name" value="P-loop containing nucleotide triphosphate hydrolases"/>
    <property type="match status" value="1"/>
</dbReference>
<dbReference type="InterPro" id="IPR027417">
    <property type="entry name" value="P-loop_NTPase"/>
</dbReference>
<reference evidence="5" key="1">
    <citation type="submission" date="2016-03" db="EMBL/GenBank/DDBJ databases">
        <title>Updated assembly of Pseudogymnoascus destructans, the fungus causing white-nose syndrome of bats.</title>
        <authorList>
            <person name="Palmer J.M."/>
            <person name="Drees K.P."/>
            <person name="Foster J.T."/>
            <person name="Lindner D.L."/>
        </authorList>
    </citation>
    <scope>NUCLEOTIDE SEQUENCE [LARGE SCALE GENOMIC DNA]</scope>
    <source>
        <strain evidence="5">20631-21</strain>
    </source>
</reference>
<protein>
    <submittedName>
        <fullName evidence="5">Uncharacterized protein</fullName>
    </submittedName>
</protein>
<dbReference type="GO" id="GO:0042802">
    <property type="term" value="F:identical protein binding"/>
    <property type="evidence" value="ECO:0007669"/>
    <property type="project" value="InterPro"/>
</dbReference>